<sequence>TVVPIAELKYTSYAELRSSWEQALQFVLHEAHQCHVKCNQETHRANKETKRKLDLQRRLDSGEADWQIKYTEKDKEMQAMQLRHTTSLQTLQDQHRCLLKENDSQIATLTHQVEDLTVKWNACERDRQMVRDQHAVLEAQTQKRILSHQLGQLTIQQKEMEQIAALFQSTELKKPLKVTFRAAALAVFAANRLRHASGRQYGRNEALGLVFPQQIGVVKLLSMSSVEYSTEVQ</sequence>
<gene>
    <name evidence="1" type="ORF">DYB34_013490</name>
</gene>
<proteinExistence type="predicted"/>
<evidence type="ECO:0000313" key="2">
    <source>
        <dbReference type="Proteomes" id="UP000283543"/>
    </source>
</evidence>
<dbReference type="Proteomes" id="UP000283543">
    <property type="component" value="Unassembled WGS sequence"/>
</dbReference>
<organism evidence="1 2">
    <name type="scientific">Aphanomyces astaci</name>
    <name type="common">Crayfish plague agent</name>
    <dbReference type="NCBI Taxonomy" id="112090"/>
    <lineage>
        <taxon>Eukaryota</taxon>
        <taxon>Sar</taxon>
        <taxon>Stramenopiles</taxon>
        <taxon>Oomycota</taxon>
        <taxon>Saprolegniomycetes</taxon>
        <taxon>Saprolegniales</taxon>
        <taxon>Verrucalvaceae</taxon>
        <taxon>Aphanomyces</taxon>
    </lineage>
</organism>
<reference evidence="1 2" key="1">
    <citation type="submission" date="2018-08" db="EMBL/GenBank/DDBJ databases">
        <title>Aphanomyces genome sequencing and annotation.</title>
        <authorList>
            <person name="Minardi D."/>
            <person name="Oidtmann B."/>
            <person name="Van Der Giezen M."/>
            <person name="Studholme D.J."/>
        </authorList>
    </citation>
    <scope>NUCLEOTIDE SEQUENCE [LARGE SCALE GENOMIC DNA]</scope>
    <source>
        <strain evidence="1 2">Si</strain>
    </source>
</reference>
<dbReference type="EMBL" id="QUTB01002162">
    <property type="protein sequence ID" value="RHY73705.1"/>
    <property type="molecule type" value="Genomic_DNA"/>
</dbReference>
<protein>
    <submittedName>
        <fullName evidence="1">Uncharacterized protein</fullName>
    </submittedName>
</protein>
<evidence type="ECO:0000313" key="1">
    <source>
        <dbReference type="EMBL" id="RHY73705.1"/>
    </source>
</evidence>
<name>A0A3R7DR04_APHAT</name>
<accession>A0A3R7DR04</accession>
<dbReference type="AlphaFoldDB" id="A0A3R7DR04"/>
<comment type="caution">
    <text evidence="1">The sequence shown here is derived from an EMBL/GenBank/DDBJ whole genome shotgun (WGS) entry which is preliminary data.</text>
</comment>
<feature type="non-terminal residue" evidence="1">
    <location>
        <position position="1"/>
    </location>
</feature>